<dbReference type="OrthoDB" id="9788336at2"/>
<dbReference type="RefSeq" id="WP_090078946.1">
    <property type="nucleotide sequence ID" value="NZ_FOQT01000001.1"/>
</dbReference>
<evidence type="ECO:0000259" key="8">
    <source>
        <dbReference type="PROSITE" id="PS00651"/>
    </source>
</evidence>
<comment type="similarity">
    <text evidence="1 7">Belongs to the bacterial ribosomal protein bL9 family.</text>
</comment>
<dbReference type="GO" id="GO:0005840">
    <property type="term" value="C:ribosome"/>
    <property type="evidence" value="ECO:0007669"/>
    <property type="project" value="UniProtKB-KW"/>
</dbReference>
<reference evidence="9 10" key="1">
    <citation type="submission" date="2016-10" db="EMBL/GenBank/DDBJ databases">
        <authorList>
            <person name="de Groot N.N."/>
        </authorList>
    </citation>
    <scope>NUCLEOTIDE SEQUENCE [LARGE SCALE GENOMIC DNA]</scope>
    <source>
        <strain evidence="9 10">DSM 26000</strain>
    </source>
</reference>
<dbReference type="Pfam" id="PF01281">
    <property type="entry name" value="Ribosomal_L9_N"/>
    <property type="match status" value="1"/>
</dbReference>
<feature type="domain" description="Ribosomal protein L9" evidence="8">
    <location>
        <begin position="13"/>
        <end position="40"/>
    </location>
</feature>
<dbReference type="PROSITE" id="PS00651">
    <property type="entry name" value="RIBOSOMAL_L9"/>
    <property type="match status" value="1"/>
</dbReference>
<dbReference type="Gene3D" id="3.40.5.10">
    <property type="entry name" value="Ribosomal protein L9, N-terminal domain"/>
    <property type="match status" value="1"/>
</dbReference>
<name>A0A1I3E8H7_9FLAO</name>
<evidence type="ECO:0000313" key="9">
    <source>
        <dbReference type="EMBL" id="SFH95255.1"/>
    </source>
</evidence>
<dbReference type="GO" id="GO:1990904">
    <property type="term" value="C:ribonucleoprotein complex"/>
    <property type="evidence" value="ECO:0007669"/>
    <property type="project" value="UniProtKB-KW"/>
</dbReference>
<dbReference type="NCBIfam" id="TIGR00158">
    <property type="entry name" value="L9"/>
    <property type="match status" value="1"/>
</dbReference>
<dbReference type="Proteomes" id="UP000198931">
    <property type="component" value="Unassembled WGS sequence"/>
</dbReference>
<dbReference type="AlphaFoldDB" id="A0A1I3E8H7"/>
<proteinExistence type="inferred from homology"/>
<dbReference type="InterPro" id="IPR036935">
    <property type="entry name" value="Ribosomal_bL9_N_sf"/>
</dbReference>
<keyword evidence="5 7" id="KW-0687">Ribonucleoprotein</keyword>
<evidence type="ECO:0000256" key="7">
    <source>
        <dbReference type="HAMAP-Rule" id="MF_00503"/>
    </source>
</evidence>
<dbReference type="InterPro" id="IPR036791">
    <property type="entry name" value="Ribosomal_bL9_C_sf"/>
</dbReference>
<dbReference type="HAMAP" id="MF_00503">
    <property type="entry name" value="Ribosomal_bL9"/>
    <property type="match status" value="1"/>
</dbReference>
<dbReference type="GO" id="GO:0003735">
    <property type="term" value="F:structural constituent of ribosome"/>
    <property type="evidence" value="ECO:0007669"/>
    <property type="project" value="InterPro"/>
</dbReference>
<dbReference type="Gene3D" id="3.10.430.100">
    <property type="entry name" value="Ribosomal protein L9, C-terminal domain"/>
    <property type="match status" value="1"/>
</dbReference>
<dbReference type="PANTHER" id="PTHR21368">
    <property type="entry name" value="50S RIBOSOMAL PROTEIN L9"/>
    <property type="match status" value="1"/>
</dbReference>
<dbReference type="SUPFAM" id="SSF55653">
    <property type="entry name" value="Ribosomal protein L9 C-domain"/>
    <property type="match status" value="1"/>
</dbReference>
<organism evidence="9 10">
    <name type="scientific">Halpernia frigidisoli</name>
    <dbReference type="NCBI Taxonomy" id="1125876"/>
    <lineage>
        <taxon>Bacteria</taxon>
        <taxon>Pseudomonadati</taxon>
        <taxon>Bacteroidota</taxon>
        <taxon>Flavobacteriia</taxon>
        <taxon>Flavobacteriales</taxon>
        <taxon>Weeksellaceae</taxon>
        <taxon>Chryseobacterium group</taxon>
        <taxon>Halpernia</taxon>
    </lineage>
</organism>
<dbReference type="GO" id="GO:0006412">
    <property type="term" value="P:translation"/>
    <property type="evidence" value="ECO:0007669"/>
    <property type="project" value="UniProtKB-UniRule"/>
</dbReference>
<comment type="function">
    <text evidence="7">Binds to the 23S rRNA.</text>
</comment>
<evidence type="ECO:0000256" key="3">
    <source>
        <dbReference type="ARBA" id="ARBA00022884"/>
    </source>
</evidence>
<keyword evidence="10" id="KW-1185">Reference proteome</keyword>
<dbReference type="SUPFAM" id="SSF55658">
    <property type="entry name" value="L9 N-domain-like"/>
    <property type="match status" value="1"/>
</dbReference>
<dbReference type="InterPro" id="IPR020069">
    <property type="entry name" value="Ribosomal_bL9_C"/>
</dbReference>
<keyword evidence="3 7" id="KW-0694">RNA-binding</keyword>
<evidence type="ECO:0000256" key="5">
    <source>
        <dbReference type="ARBA" id="ARBA00023274"/>
    </source>
</evidence>
<dbReference type="InterPro" id="IPR020594">
    <property type="entry name" value="Ribosomal_bL9_bac/chp"/>
</dbReference>
<dbReference type="Pfam" id="PF03948">
    <property type="entry name" value="Ribosomal_L9_C"/>
    <property type="match status" value="1"/>
</dbReference>
<dbReference type="InterPro" id="IPR020070">
    <property type="entry name" value="Ribosomal_bL9_N"/>
</dbReference>
<evidence type="ECO:0000313" key="10">
    <source>
        <dbReference type="Proteomes" id="UP000198931"/>
    </source>
</evidence>
<keyword evidence="4 7" id="KW-0689">Ribosomal protein</keyword>
<dbReference type="STRING" id="1125876.SAMN05443292_0934"/>
<dbReference type="InterPro" id="IPR000244">
    <property type="entry name" value="Ribosomal_bL9"/>
</dbReference>
<sequence>MQIILKKDVENLGLEFDTIDVKPGYARNFLLPQGYALLATPKNRATLAETLESRKEEEAKLVADANKIVEQLKKTTMVIETKVGSGDKLFGSINNGNLSDELSKKGVSIDKKYIKIPGSTIKRTGKYTAKVRLHREVEYDYDFEVISDAPPVVALQKAPVAKKVEVSDETTSEQS</sequence>
<keyword evidence="2 7" id="KW-0699">rRNA-binding</keyword>
<gene>
    <name evidence="7" type="primary">rplI</name>
    <name evidence="9" type="ORF">SAMN05443292_0934</name>
</gene>
<dbReference type="GO" id="GO:0019843">
    <property type="term" value="F:rRNA binding"/>
    <property type="evidence" value="ECO:0007669"/>
    <property type="project" value="UniProtKB-UniRule"/>
</dbReference>
<evidence type="ECO:0000256" key="1">
    <source>
        <dbReference type="ARBA" id="ARBA00010605"/>
    </source>
</evidence>
<accession>A0A1I3E8H7</accession>
<dbReference type="EMBL" id="FOQT01000001">
    <property type="protein sequence ID" value="SFH95255.1"/>
    <property type="molecule type" value="Genomic_DNA"/>
</dbReference>
<dbReference type="InterPro" id="IPR009027">
    <property type="entry name" value="Ribosomal_bL9/RNase_H1_N"/>
</dbReference>
<evidence type="ECO:0000256" key="2">
    <source>
        <dbReference type="ARBA" id="ARBA00022730"/>
    </source>
</evidence>
<protein>
    <recommendedName>
        <fullName evidence="6 7">Large ribosomal subunit protein bL9</fullName>
    </recommendedName>
</protein>
<evidence type="ECO:0000256" key="4">
    <source>
        <dbReference type="ARBA" id="ARBA00022980"/>
    </source>
</evidence>
<evidence type="ECO:0000256" key="6">
    <source>
        <dbReference type="ARBA" id="ARBA00035292"/>
    </source>
</evidence>